<dbReference type="InterPro" id="IPR025201">
    <property type="entry name" value="KdpD_TM"/>
</dbReference>
<dbReference type="EC" id="2.7.13.3" evidence="3"/>
<keyword evidence="7" id="KW-0547">Nucleotide-binding</keyword>
<evidence type="ECO:0000259" key="14">
    <source>
        <dbReference type="SMART" id="SM00911"/>
    </source>
</evidence>
<dbReference type="Gene3D" id="3.30.565.10">
    <property type="entry name" value="Histidine kinase-like ATPase, C-terminal domain"/>
    <property type="match status" value="1"/>
</dbReference>
<keyword evidence="16" id="KW-1185">Reference proteome</keyword>
<dbReference type="Gene3D" id="1.20.120.620">
    <property type="entry name" value="Backbone structure of the membrane domain of e. Coli histidine kinase receptor kdpd"/>
    <property type="match status" value="1"/>
</dbReference>
<dbReference type="PANTHER" id="PTHR41523:SF7">
    <property type="entry name" value="HISTIDINE KINASE"/>
    <property type="match status" value="1"/>
</dbReference>
<comment type="caution">
    <text evidence="15">The sequence shown here is derived from an EMBL/GenBank/DDBJ whole genome shotgun (WGS) entry which is preliminary data.</text>
</comment>
<evidence type="ECO:0000256" key="9">
    <source>
        <dbReference type="ARBA" id="ARBA00022840"/>
    </source>
</evidence>
<dbReference type="GO" id="GO:0004673">
    <property type="term" value="F:protein histidine kinase activity"/>
    <property type="evidence" value="ECO:0007669"/>
    <property type="project" value="UniProtKB-EC"/>
</dbReference>
<keyword evidence="9" id="KW-0067">ATP-binding</keyword>
<comment type="catalytic activity">
    <reaction evidence="1">
        <text>ATP + protein L-histidine = ADP + protein N-phospho-L-histidine.</text>
        <dbReference type="EC" id="2.7.13.3"/>
    </reaction>
</comment>
<keyword evidence="8 15" id="KW-0418">Kinase</keyword>
<evidence type="ECO:0000256" key="8">
    <source>
        <dbReference type="ARBA" id="ARBA00022777"/>
    </source>
</evidence>
<evidence type="ECO:0000256" key="5">
    <source>
        <dbReference type="ARBA" id="ARBA00022679"/>
    </source>
</evidence>
<dbReference type="SMART" id="SM00911">
    <property type="entry name" value="HWE_HK"/>
    <property type="match status" value="1"/>
</dbReference>
<keyword evidence="12 13" id="KW-0472">Membrane</keyword>
<dbReference type="InterPro" id="IPR011102">
    <property type="entry name" value="Sig_transdc_His_kinase_HWE"/>
</dbReference>
<dbReference type="Proteomes" id="UP001597322">
    <property type="component" value="Unassembled WGS sequence"/>
</dbReference>
<evidence type="ECO:0000313" key="15">
    <source>
        <dbReference type="EMBL" id="MFD1745310.1"/>
    </source>
</evidence>
<evidence type="ECO:0000256" key="10">
    <source>
        <dbReference type="ARBA" id="ARBA00022989"/>
    </source>
</evidence>
<feature type="transmembrane region" description="Helical" evidence="13">
    <location>
        <begin position="54"/>
        <end position="74"/>
    </location>
</feature>
<dbReference type="InterPro" id="IPR038318">
    <property type="entry name" value="KdpD_sf"/>
</dbReference>
<dbReference type="EMBL" id="JBHUEQ010000013">
    <property type="protein sequence ID" value="MFD1745310.1"/>
    <property type="molecule type" value="Genomic_DNA"/>
</dbReference>
<dbReference type="Pfam" id="PF13493">
    <property type="entry name" value="DUF4118"/>
    <property type="match status" value="1"/>
</dbReference>
<comment type="subcellular location">
    <subcellularLocation>
        <location evidence="2">Membrane</location>
        <topology evidence="2">Multi-pass membrane protein</topology>
    </subcellularLocation>
</comment>
<evidence type="ECO:0000256" key="2">
    <source>
        <dbReference type="ARBA" id="ARBA00004141"/>
    </source>
</evidence>
<organism evidence="15 16">
    <name type="scientific">Rhizobium helianthi</name>
    <dbReference type="NCBI Taxonomy" id="1132695"/>
    <lineage>
        <taxon>Bacteria</taxon>
        <taxon>Pseudomonadati</taxon>
        <taxon>Pseudomonadota</taxon>
        <taxon>Alphaproteobacteria</taxon>
        <taxon>Hyphomicrobiales</taxon>
        <taxon>Rhizobiaceae</taxon>
        <taxon>Rhizobium/Agrobacterium group</taxon>
        <taxon>Rhizobium</taxon>
    </lineage>
</organism>
<gene>
    <name evidence="15" type="ORF">ACFSE1_07555</name>
</gene>
<feature type="domain" description="Signal transduction histidine kinase HWE region" evidence="14">
    <location>
        <begin position="179"/>
        <end position="262"/>
    </location>
</feature>
<name>A0ABW4M1I8_9HYPH</name>
<keyword evidence="5 15" id="KW-0808">Transferase</keyword>
<evidence type="ECO:0000256" key="3">
    <source>
        <dbReference type="ARBA" id="ARBA00012438"/>
    </source>
</evidence>
<evidence type="ECO:0000256" key="1">
    <source>
        <dbReference type="ARBA" id="ARBA00000085"/>
    </source>
</evidence>
<evidence type="ECO:0000256" key="12">
    <source>
        <dbReference type="ARBA" id="ARBA00023136"/>
    </source>
</evidence>
<keyword evidence="4" id="KW-0597">Phosphoprotein</keyword>
<dbReference type="Pfam" id="PF07536">
    <property type="entry name" value="HWE_HK"/>
    <property type="match status" value="1"/>
</dbReference>
<evidence type="ECO:0000256" key="11">
    <source>
        <dbReference type="ARBA" id="ARBA00023012"/>
    </source>
</evidence>
<evidence type="ECO:0000256" key="7">
    <source>
        <dbReference type="ARBA" id="ARBA00022741"/>
    </source>
</evidence>
<evidence type="ECO:0000313" key="16">
    <source>
        <dbReference type="Proteomes" id="UP001597322"/>
    </source>
</evidence>
<evidence type="ECO:0000256" key="6">
    <source>
        <dbReference type="ARBA" id="ARBA00022692"/>
    </source>
</evidence>
<accession>A0ABW4M1I8</accession>
<dbReference type="RefSeq" id="WP_377398739.1">
    <property type="nucleotide sequence ID" value="NZ_JBHUEQ010000013.1"/>
</dbReference>
<feature type="transmembrane region" description="Helical" evidence="13">
    <location>
        <begin position="86"/>
        <end position="119"/>
    </location>
</feature>
<keyword evidence="6 13" id="KW-0812">Transmembrane</keyword>
<evidence type="ECO:0000256" key="4">
    <source>
        <dbReference type="ARBA" id="ARBA00022553"/>
    </source>
</evidence>
<sequence>MNKADRPYASPKTDVAQEAMMSDGARRDIQLVKLLTRLPSFRATLEPASARQIALAYGASLLIELVAIWARFVIDPYLPPGFPYLTFFPAVILTGFIFGMGPALLNTVISGGVAWYWFIPPVQSLDINAQSATALIFFFIVIGIDLGLLRLLLMAYAQQMRAREDLTRHLHLQQLVSEEVDHRLKNLLATTSGLISLSQRHASTPEQLGAQLRQRIQAMGHSIALLRGSLHGGSTSMRDAILSSVEPLGLTLGDRLSFEGPVLRLNGSSIISLSLIMHELGTNAFKYGALSRESGRIRIHWQLREEVGGDDEAEPTRWIELTWEERGGPQVTPPSNAGFGTELVRRLAKSYGSDCKLDYQPEGLCVTLRMLADTVLASQNE</sequence>
<feature type="transmembrane region" description="Helical" evidence="13">
    <location>
        <begin position="131"/>
        <end position="153"/>
    </location>
</feature>
<protein>
    <recommendedName>
        <fullName evidence="3">histidine kinase</fullName>
        <ecNumber evidence="3">2.7.13.3</ecNumber>
    </recommendedName>
</protein>
<evidence type="ECO:0000256" key="13">
    <source>
        <dbReference type="SAM" id="Phobius"/>
    </source>
</evidence>
<proteinExistence type="predicted"/>
<keyword evidence="10 13" id="KW-1133">Transmembrane helix</keyword>
<dbReference type="InterPro" id="IPR036890">
    <property type="entry name" value="HATPase_C_sf"/>
</dbReference>
<reference evidence="16" key="1">
    <citation type="journal article" date="2019" name="Int. J. Syst. Evol. Microbiol.">
        <title>The Global Catalogue of Microorganisms (GCM) 10K type strain sequencing project: providing services to taxonomists for standard genome sequencing and annotation.</title>
        <authorList>
            <consortium name="The Broad Institute Genomics Platform"/>
            <consortium name="The Broad Institute Genome Sequencing Center for Infectious Disease"/>
            <person name="Wu L."/>
            <person name="Ma J."/>
        </authorList>
    </citation>
    <scope>NUCLEOTIDE SEQUENCE [LARGE SCALE GENOMIC DNA]</scope>
    <source>
        <strain evidence="16">CG52</strain>
    </source>
</reference>
<dbReference type="PANTHER" id="PTHR41523">
    <property type="entry name" value="TWO-COMPONENT SYSTEM SENSOR PROTEIN"/>
    <property type="match status" value="1"/>
</dbReference>
<keyword evidence="11" id="KW-0902">Two-component regulatory system</keyword>